<evidence type="ECO:0000256" key="11">
    <source>
        <dbReference type="ARBA" id="ARBA00023014"/>
    </source>
</evidence>
<keyword evidence="2 12" id="KW-0004">4Fe-4S</keyword>
<dbReference type="NCBIfam" id="TIGR00048">
    <property type="entry name" value="rRNA_mod_RlmN"/>
    <property type="match status" value="1"/>
</dbReference>
<feature type="binding site" evidence="12">
    <location>
        <position position="116"/>
    </location>
    <ligand>
        <name>[4Fe-4S] cluster</name>
        <dbReference type="ChEBI" id="CHEBI:49883"/>
        <note>4Fe-4S-S-AdoMet</note>
    </ligand>
</feature>
<evidence type="ECO:0000256" key="8">
    <source>
        <dbReference type="ARBA" id="ARBA00022694"/>
    </source>
</evidence>
<protein>
    <recommendedName>
        <fullName evidence="12">Probable dual-specificity RNA methyltransferase RlmN</fullName>
        <ecNumber evidence="12">2.1.1.192</ecNumber>
    </recommendedName>
    <alternativeName>
        <fullName evidence="12">23S rRNA (adenine(2503)-C(2))-methyltransferase</fullName>
    </alternativeName>
    <alternativeName>
        <fullName evidence="12">23S rRNA m2A2503 methyltransferase</fullName>
    </alternativeName>
    <alternativeName>
        <fullName evidence="12">Ribosomal RNA large subunit methyltransferase N</fullName>
    </alternativeName>
    <alternativeName>
        <fullName evidence="12">tRNA (adenine(37)-C(2))-methyltransferase</fullName>
    </alternativeName>
    <alternativeName>
        <fullName evidence="12">tRNA m2A37 methyltransferase</fullName>
    </alternativeName>
</protein>
<comment type="similarity">
    <text evidence="12">Belongs to the radical SAM superfamily. RlmN family.</text>
</comment>
<evidence type="ECO:0000256" key="3">
    <source>
        <dbReference type="ARBA" id="ARBA00022490"/>
    </source>
</evidence>
<keyword evidence="8 12" id="KW-0819">tRNA processing</keyword>
<dbReference type="Gene3D" id="3.20.20.70">
    <property type="entry name" value="Aldolase class I"/>
    <property type="match status" value="1"/>
</dbReference>
<dbReference type="GO" id="GO:0008168">
    <property type="term" value="F:methyltransferase activity"/>
    <property type="evidence" value="ECO:0007669"/>
    <property type="project" value="UniProtKB-KW"/>
</dbReference>
<comment type="subcellular location">
    <subcellularLocation>
        <location evidence="1 12">Cytoplasm</location>
    </subcellularLocation>
</comment>
<keyword evidence="9 12" id="KW-0479">Metal-binding</keyword>
<sequence length="359" mass="39740">MNTFITALSLKEISEFTASAGQPSFRALQLAEWLYGKGAESYSEMTNIPKAFREFLEETHPLVRPRITDLQKSKDGTGKFILTFPDKVCVETVALPSSNGKLTICCSSQAGCAMGCSFCATGKEGFTRNLTAGEIVNQIYVAQKHMKQRVSNVVVMGQGEPFLNYDATLDALRMLNHPKLFAIGARHMTISTCGIIPGIRRLSEEPEQFTLAVSLHAALQKTRDELMPGVAKYPLQQLKKALQAYVRATNRRVTLEYAMISGINDSAEDREALEDFCAGLLCHINLIPLNKIVDSPFQPSLTKTMTHWQATLQKNGIETTIRHSRGSDIAGACGQLKNAFKHSSYVSRETYELPLKKLK</sequence>
<organism evidence="14 15">
    <name type="scientific">Gordonibacter faecis</name>
    <dbReference type="NCBI Taxonomy" id="3047475"/>
    <lineage>
        <taxon>Bacteria</taxon>
        <taxon>Bacillati</taxon>
        <taxon>Actinomycetota</taxon>
        <taxon>Coriobacteriia</taxon>
        <taxon>Eggerthellales</taxon>
        <taxon>Eggerthellaceae</taxon>
        <taxon>Gordonibacter</taxon>
    </lineage>
</organism>
<keyword evidence="7 12" id="KW-0949">S-adenosyl-L-methionine</keyword>
<keyword evidence="6 12" id="KW-0808">Transferase</keyword>
<evidence type="ECO:0000256" key="5">
    <source>
        <dbReference type="ARBA" id="ARBA00022603"/>
    </source>
</evidence>
<dbReference type="RefSeq" id="WP_283831316.1">
    <property type="nucleotide sequence ID" value="NZ_JASJEU010000007.1"/>
</dbReference>
<keyword evidence="5 12" id="KW-0489">Methyltransferase</keyword>
<dbReference type="InterPro" id="IPR013785">
    <property type="entry name" value="Aldolase_TIM"/>
</dbReference>
<dbReference type="CDD" id="cd01335">
    <property type="entry name" value="Radical_SAM"/>
    <property type="match status" value="1"/>
</dbReference>
<feature type="binding site" evidence="12">
    <location>
        <position position="191"/>
    </location>
    <ligand>
        <name>S-adenosyl-L-methionine</name>
        <dbReference type="ChEBI" id="CHEBI:59789"/>
    </ligand>
</feature>
<dbReference type="InterPro" id="IPR058240">
    <property type="entry name" value="rSAM_sf"/>
</dbReference>
<dbReference type="InterPro" id="IPR007197">
    <property type="entry name" value="rSAM"/>
</dbReference>
<dbReference type="PANTHER" id="PTHR30544">
    <property type="entry name" value="23S RRNA METHYLTRANSFERASE"/>
    <property type="match status" value="1"/>
</dbReference>
<dbReference type="SFLD" id="SFLDG01062">
    <property type="entry name" value="methyltransferase_(Class_A)"/>
    <property type="match status" value="1"/>
</dbReference>
<dbReference type="EC" id="2.1.1.192" evidence="12"/>
<comment type="caution">
    <text evidence="12">Lacks conserved residue(s) required for the propagation of feature annotation.</text>
</comment>
<dbReference type="InterPro" id="IPR048641">
    <property type="entry name" value="RlmN_N"/>
</dbReference>
<evidence type="ECO:0000259" key="13">
    <source>
        <dbReference type="PROSITE" id="PS51918"/>
    </source>
</evidence>
<feature type="domain" description="Radical SAM core" evidence="13">
    <location>
        <begin position="98"/>
        <end position="328"/>
    </location>
</feature>
<dbReference type="HAMAP" id="MF_01849">
    <property type="entry name" value="RNA_methyltr_RlmN"/>
    <property type="match status" value="1"/>
</dbReference>
<comment type="cofactor">
    <cofactor evidence="12">
        <name>[4Fe-4S] cluster</name>
        <dbReference type="ChEBI" id="CHEBI:49883"/>
    </cofactor>
    <text evidence="12">Binds 1 [4Fe-4S] cluster. The cluster is coordinated with 3 cysteines and an exchangeable S-adenosyl-L-methionine.</text>
</comment>
<dbReference type="SUPFAM" id="SSF102114">
    <property type="entry name" value="Radical SAM enzymes"/>
    <property type="match status" value="1"/>
</dbReference>
<keyword evidence="11 12" id="KW-0411">Iron-sulfur</keyword>
<comment type="miscellaneous">
    <text evidence="12">Reaction proceeds by a ping-pong mechanism involving intermediate methylation of a conserved cysteine residue.</text>
</comment>
<dbReference type="SFLD" id="SFLDS00029">
    <property type="entry name" value="Radical_SAM"/>
    <property type="match status" value="1"/>
</dbReference>
<dbReference type="PROSITE" id="PS51918">
    <property type="entry name" value="RADICAL_SAM"/>
    <property type="match status" value="1"/>
</dbReference>
<evidence type="ECO:0000256" key="6">
    <source>
        <dbReference type="ARBA" id="ARBA00022679"/>
    </source>
</evidence>
<evidence type="ECO:0000313" key="15">
    <source>
        <dbReference type="Proteomes" id="UP001232750"/>
    </source>
</evidence>
<gene>
    <name evidence="12 14" type="primary">rlmN</name>
    <name evidence="14" type="ORF">QNJ86_04105</name>
</gene>
<evidence type="ECO:0000256" key="12">
    <source>
        <dbReference type="HAMAP-Rule" id="MF_01849"/>
    </source>
</evidence>
<evidence type="ECO:0000256" key="4">
    <source>
        <dbReference type="ARBA" id="ARBA00022552"/>
    </source>
</evidence>
<comment type="function">
    <text evidence="12">Specifically methylates position 2 of adenine 2503 in 23S rRNA and position 2 of adenine 37 in tRNAs.</text>
</comment>
<evidence type="ECO:0000256" key="2">
    <source>
        <dbReference type="ARBA" id="ARBA00022485"/>
    </source>
</evidence>
<evidence type="ECO:0000256" key="7">
    <source>
        <dbReference type="ARBA" id="ARBA00022691"/>
    </source>
</evidence>
<dbReference type="Pfam" id="PF04055">
    <property type="entry name" value="Radical_SAM"/>
    <property type="match status" value="1"/>
</dbReference>
<dbReference type="PANTHER" id="PTHR30544:SF5">
    <property type="entry name" value="RADICAL SAM CORE DOMAIN-CONTAINING PROTEIN"/>
    <property type="match status" value="1"/>
</dbReference>
<feature type="binding site" evidence="12">
    <location>
        <position position="119"/>
    </location>
    <ligand>
        <name>[4Fe-4S] cluster</name>
        <dbReference type="ChEBI" id="CHEBI:49883"/>
        <note>4Fe-4S-S-AdoMet</note>
    </ligand>
</feature>
<dbReference type="Pfam" id="PF21016">
    <property type="entry name" value="RlmN_N"/>
    <property type="match status" value="1"/>
</dbReference>
<evidence type="ECO:0000313" key="14">
    <source>
        <dbReference type="EMBL" id="MDJ1649974.1"/>
    </source>
</evidence>
<dbReference type="Proteomes" id="UP001232750">
    <property type="component" value="Unassembled WGS sequence"/>
</dbReference>
<feature type="binding site" evidence="12">
    <location>
        <position position="290"/>
    </location>
    <ligand>
        <name>S-adenosyl-L-methionine</name>
        <dbReference type="ChEBI" id="CHEBI:59789"/>
    </ligand>
</feature>
<comment type="caution">
    <text evidence="14">The sequence shown here is derived from an EMBL/GenBank/DDBJ whole genome shotgun (WGS) entry which is preliminary data.</text>
</comment>
<evidence type="ECO:0000256" key="1">
    <source>
        <dbReference type="ARBA" id="ARBA00004496"/>
    </source>
</evidence>
<comment type="catalytic activity">
    <reaction evidence="12">
        <text>adenosine(37) in tRNA + 2 reduced [2Fe-2S]-[ferredoxin] + 2 S-adenosyl-L-methionine = 2-methyladenosine(37) in tRNA + 5'-deoxyadenosine + L-methionine + 2 oxidized [2Fe-2S]-[ferredoxin] + S-adenosyl-L-homocysteine</text>
        <dbReference type="Rhea" id="RHEA:43332"/>
        <dbReference type="Rhea" id="RHEA-COMP:10000"/>
        <dbReference type="Rhea" id="RHEA-COMP:10001"/>
        <dbReference type="Rhea" id="RHEA-COMP:10162"/>
        <dbReference type="Rhea" id="RHEA-COMP:10485"/>
        <dbReference type="ChEBI" id="CHEBI:17319"/>
        <dbReference type="ChEBI" id="CHEBI:33737"/>
        <dbReference type="ChEBI" id="CHEBI:33738"/>
        <dbReference type="ChEBI" id="CHEBI:57844"/>
        <dbReference type="ChEBI" id="CHEBI:57856"/>
        <dbReference type="ChEBI" id="CHEBI:59789"/>
        <dbReference type="ChEBI" id="CHEBI:74411"/>
        <dbReference type="ChEBI" id="CHEBI:74497"/>
        <dbReference type="EC" id="2.1.1.192"/>
    </reaction>
</comment>
<reference evidence="14 15" key="1">
    <citation type="submission" date="2023-05" db="EMBL/GenBank/DDBJ databases">
        <title>Gordonibacter KGMB12511T sp. nov., isolated from faeces of healthy Korean.</title>
        <authorList>
            <person name="Kim H.S."/>
            <person name="Kim J.-S."/>
            <person name="Suh M.K."/>
            <person name="Eom M.K."/>
            <person name="Do H.E."/>
            <person name="Lee J.-S."/>
        </authorList>
    </citation>
    <scope>NUCLEOTIDE SEQUENCE [LARGE SCALE GENOMIC DNA]</scope>
    <source>
        <strain evidence="14 15">KGMB12511</strain>
    </source>
</reference>
<keyword evidence="3 12" id="KW-0963">Cytoplasm</keyword>
<evidence type="ECO:0000256" key="10">
    <source>
        <dbReference type="ARBA" id="ARBA00023004"/>
    </source>
</evidence>
<keyword evidence="12" id="KW-1015">Disulfide bond</keyword>
<feature type="binding site" evidence="12">
    <location>
        <position position="112"/>
    </location>
    <ligand>
        <name>[4Fe-4S] cluster</name>
        <dbReference type="ChEBI" id="CHEBI:49883"/>
        <note>4Fe-4S-S-AdoMet</note>
    </ligand>
</feature>
<dbReference type="GO" id="GO:0032259">
    <property type="term" value="P:methylation"/>
    <property type="evidence" value="ECO:0007669"/>
    <property type="project" value="UniProtKB-KW"/>
</dbReference>
<dbReference type="InterPro" id="IPR004383">
    <property type="entry name" value="rRNA_lsu_MTrfase_RlmN/Cfr"/>
</dbReference>
<dbReference type="InterPro" id="IPR040072">
    <property type="entry name" value="Methyltransferase_A"/>
</dbReference>
<keyword evidence="10 12" id="KW-0408">Iron</keyword>
<dbReference type="PIRSF" id="PIRSF006004">
    <property type="entry name" value="CHP00048"/>
    <property type="match status" value="1"/>
</dbReference>
<dbReference type="InterPro" id="IPR027492">
    <property type="entry name" value="RNA_MTrfase_RlmN"/>
</dbReference>
<feature type="active site" description="S-methylcysteine intermediate" evidence="12">
    <location>
        <position position="333"/>
    </location>
</feature>
<feature type="binding site" evidence="12">
    <location>
        <begin position="214"/>
        <end position="216"/>
    </location>
    <ligand>
        <name>S-adenosyl-L-methionine</name>
        <dbReference type="ChEBI" id="CHEBI:59789"/>
    </ligand>
</feature>
<accession>A0ABT7DKC6</accession>
<evidence type="ECO:0000256" key="9">
    <source>
        <dbReference type="ARBA" id="ARBA00022723"/>
    </source>
</evidence>
<feature type="active site" description="Proton acceptor" evidence="12">
    <location>
        <position position="91"/>
    </location>
</feature>
<keyword evidence="15" id="KW-1185">Reference proteome</keyword>
<proteinExistence type="inferred from homology"/>
<comment type="catalytic activity">
    <reaction evidence="12">
        <text>adenosine(2503) in 23S rRNA + 2 reduced [2Fe-2S]-[ferredoxin] + 2 S-adenosyl-L-methionine = 2-methyladenosine(2503) in 23S rRNA + 5'-deoxyadenosine + L-methionine + 2 oxidized [2Fe-2S]-[ferredoxin] + S-adenosyl-L-homocysteine</text>
        <dbReference type="Rhea" id="RHEA:42916"/>
        <dbReference type="Rhea" id="RHEA-COMP:10000"/>
        <dbReference type="Rhea" id="RHEA-COMP:10001"/>
        <dbReference type="Rhea" id="RHEA-COMP:10152"/>
        <dbReference type="Rhea" id="RHEA-COMP:10282"/>
        <dbReference type="ChEBI" id="CHEBI:17319"/>
        <dbReference type="ChEBI" id="CHEBI:33737"/>
        <dbReference type="ChEBI" id="CHEBI:33738"/>
        <dbReference type="ChEBI" id="CHEBI:57844"/>
        <dbReference type="ChEBI" id="CHEBI:57856"/>
        <dbReference type="ChEBI" id="CHEBI:59789"/>
        <dbReference type="ChEBI" id="CHEBI:74411"/>
        <dbReference type="ChEBI" id="CHEBI:74497"/>
        <dbReference type="EC" id="2.1.1.192"/>
    </reaction>
</comment>
<keyword evidence="4 12" id="KW-0698">rRNA processing</keyword>
<dbReference type="SFLD" id="SFLDF00275">
    <property type="entry name" value="adenosine_C2_methyltransferase"/>
    <property type="match status" value="1"/>
</dbReference>
<feature type="binding site" evidence="12">
    <location>
        <begin position="159"/>
        <end position="160"/>
    </location>
    <ligand>
        <name>S-adenosyl-L-methionine</name>
        <dbReference type="ChEBI" id="CHEBI:59789"/>
    </ligand>
</feature>
<name>A0ABT7DKC6_9ACTN</name>
<dbReference type="EMBL" id="JASJEU010000007">
    <property type="protein sequence ID" value="MDJ1649974.1"/>
    <property type="molecule type" value="Genomic_DNA"/>
</dbReference>
<dbReference type="Gene3D" id="1.10.150.530">
    <property type="match status" value="1"/>
</dbReference>